<sequence>MGSSWLLQVRALTAKNCRVIARKPLLLLTAILFPLLAFVVLGQVLSMLVAAANIQPVVEIGQTAAPLPQLPSNTNVFFVSNVTATPSGVAIMKRMCELNKISFDQQVRQIDLNYGFEYSLADLILRDYRRLNEGPWFIVRWEGTETQPSYSVNIPNDQRTLKAYSSVFSFQQAVDGAILSYNKNPTSAGNDVYSVSYDFFQPAGTGFDEFNDVKIQTEYKPADLQWIQQLVLVTLGPLAFLPLMILTIDIVAKEKQRRLYGVLRRMGLMESAFWISLFVPMALVAALSAVSASVGTYIQYNSIALLKVNFDVLVIFNYAFALAMLGFACFISSIVSKPLHVNISIGVVAVASIIVNVVLFLDTSLIANNGFPIPPSAYWFSACDAVYAQILLAIFAPFYNYGRVWVDVVLINNPNYNAPGVFDMNQLLRTERRVEGTYQDDGNPNLYKFFGLAPTITTVLIMACSPLFHVTLSWYLNQIISSEEGFKRTWTFPFTAAYWTGKYVSKEFSKGDTLASEKQKSYTTNTMRMIKMTKSYNSTTAVKEFSSVLKRGKSIPFWVITVLENCFMFGLDIREDAAKLQSLMSLCPQFDVLYSSLSPYQHLQFYYMFRGDRFSSKAALNQKIMDKLEAVNLADVAHVPCSRFSGGMKRRLSLCLATIAENAKIIFLDEPTTGLDPISRRGVWKVIQSLKKDRIVVLTTHSMEEADQLGDHVCIMHMGKLRASGSSLFLKNRFGDGFQVTLVNRSDSAGKLSGEAHKSLEEYVKYALPRSNIVSSAGGALTVAVGKLERGRLVSFLRALKKDVQLEWTLGNSTLEEVFLKLCAQNKTVVTAETEAADKPVPICRICAINPTEAVFLYTKSGVRIEIPDVVCKNCADNVEKSPNQESNNEILDLITFSEFKQRVPAQATNVTKNGIDIQVSPKPSIAGQLKAIFTKNVFLFSKERRTNIGFVCFLVIALAAGLYTSSTFPKAPSNCTSGLWFKKSYFGYTCSTFDLATGIKNPTSGPSAPSGVCMSDSFSPPISSSPNSNTGQSLGSMGSPVSCSGGSRQLFGYASASAKVIGIQSRPYSSSYNMYAPDAQSVINSTGSSFTGGESRVVYSQTSVAGDQPVSSFFRNAVTSTTKNDSLVGIPSSGPMPGPMGSSSFNTLQLPTFDSISGNVQDYFLVQQKNLVSNETSTEQSCPAYYQQSFSSSGRKGLITSSFAQFQSLWQQYYPDLGINFNRLQFGSGDLNVNYQVVVYADKQFPAIFAPPSAVQTYSRDTFPDCAAILHSQYSTGNSYSAYPLLDPFVVSINSVTNSILQQTSKNIKGVQVAIYQNFPKVIDVNGPDSNGALIQFKFSRAIFVMFFILATGLMFPRLVSLIALEKSENLVEMMRIQGLSLPSYWAGNYLFGFFSVALLTLLYVALSFAVGSGDVVRAGFALMALVVVVWTHAQVCLAFFIGGTVSKPMSASLISYMLFIVSAGISPFMLLSIGPSGLSYAWNLYPIAGAVNLLVLVTSFGTIDTKLVLINTGLLIVCSTFLALLGMYVHAIKPSKVGIPLDPLLGLSGAVKRSSAHRVKGVDHEEIEFGYKKDTEVLKHEKDVQTLHSKGTFTQPVIDEGEALRVVHLRKEFGNGKKVAVKDMTLSVKYGETFGLLGPNGAGKTTALSMMTGLLKRSGGDIVVAGHSIQEDKISKTRDIGITPQFDTVWPELTVEETLSFYCSLRGVKSLDAKGMVRSIAESIELDGDAFKQKASQLSGGMRRRLSIGIALTANPKILVLDEPTTGLDPETRRQIWMIVDKVRRGGDKAVIITTHSMDEADALCTRIGIVVDGEIKVLGSQMTLKKQYAEGLKFTFRFQVKHRLSDGTNLDAFKLSQGARTNEISAAISQAIGLSDLHWAIVSSDLEFSHSESIATTTADLTGSVSWMVSLQCVTERGLDVAETFVVVSKETEKLGVEDWALHETTLEDVFVKVAESS</sequence>
<keyword evidence="3" id="KW-0813">Transport</keyword>
<evidence type="ECO:0000259" key="12">
    <source>
        <dbReference type="PROSITE" id="PS50893"/>
    </source>
</evidence>
<dbReference type="PROSITE" id="PS00211">
    <property type="entry name" value="ABC_TRANSPORTER_1"/>
    <property type="match status" value="2"/>
</dbReference>
<feature type="transmembrane region" description="Helical" evidence="11">
    <location>
        <begin position="25"/>
        <end position="54"/>
    </location>
</feature>
<comment type="caution">
    <text evidence="13">The sequence shown here is derived from an EMBL/GenBank/DDBJ whole genome shotgun (WGS) entry which is preliminary data.</text>
</comment>
<feature type="transmembrane region" description="Helical" evidence="11">
    <location>
        <begin position="272"/>
        <end position="298"/>
    </location>
</feature>
<organism evidence="13 14">
    <name type="scientific">Rhizoclosmatium globosum</name>
    <dbReference type="NCBI Taxonomy" id="329046"/>
    <lineage>
        <taxon>Eukaryota</taxon>
        <taxon>Fungi</taxon>
        <taxon>Fungi incertae sedis</taxon>
        <taxon>Chytridiomycota</taxon>
        <taxon>Chytridiomycota incertae sedis</taxon>
        <taxon>Chytridiomycetes</taxon>
        <taxon>Chytridiales</taxon>
        <taxon>Chytriomycetaceae</taxon>
        <taxon>Rhizoclosmatium</taxon>
    </lineage>
</organism>
<dbReference type="PROSITE" id="PS50893">
    <property type="entry name" value="ABC_TRANSPORTER_2"/>
    <property type="match status" value="2"/>
</dbReference>
<dbReference type="GO" id="GO:0016020">
    <property type="term" value="C:membrane"/>
    <property type="evidence" value="ECO:0007669"/>
    <property type="project" value="UniProtKB-SubCell"/>
</dbReference>
<dbReference type="EMBL" id="MCGO01000021">
    <property type="protein sequence ID" value="ORY44747.1"/>
    <property type="molecule type" value="Genomic_DNA"/>
</dbReference>
<dbReference type="Proteomes" id="UP000193642">
    <property type="component" value="Unassembled WGS sequence"/>
</dbReference>
<dbReference type="Pfam" id="PF00005">
    <property type="entry name" value="ABC_tran"/>
    <property type="match status" value="2"/>
</dbReference>
<dbReference type="InterPro" id="IPR027417">
    <property type="entry name" value="P-loop_NTPase"/>
</dbReference>
<keyword evidence="14" id="KW-1185">Reference proteome</keyword>
<feature type="region of interest" description="Disordered" evidence="10">
    <location>
        <begin position="1019"/>
        <end position="1040"/>
    </location>
</feature>
<feature type="domain" description="ABC transporter" evidence="12">
    <location>
        <begin position="1606"/>
        <end position="1840"/>
    </location>
</feature>
<feature type="transmembrane region" description="Helical" evidence="11">
    <location>
        <begin position="1387"/>
        <end position="1408"/>
    </location>
</feature>
<feature type="transmembrane region" description="Helical" evidence="11">
    <location>
        <begin position="377"/>
        <end position="399"/>
    </location>
</feature>
<feature type="transmembrane region" description="Helical" evidence="11">
    <location>
        <begin position="230"/>
        <end position="252"/>
    </location>
</feature>
<feature type="transmembrane region" description="Helical" evidence="11">
    <location>
        <begin position="310"/>
        <end position="335"/>
    </location>
</feature>
<feature type="compositionally biased region" description="Low complexity" evidence="10">
    <location>
        <begin position="1019"/>
        <end position="1029"/>
    </location>
</feature>
<evidence type="ECO:0000256" key="11">
    <source>
        <dbReference type="SAM" id="Phobius"/>
    </source>
</evidence>
<dbReference type="PANTHER" id="PTHR19229:SF36">
    <property type="entry name" value="ATP-BINDING CASSETTE SUB-FAMILY A MEMBER 2"/>
    <property type="match status" value="1"/>
</dbReference>
<proteinExistence type="inferred from homology"/>
<feature type="transmembrane region" description="Helical" evidence="11">
    <location>
        <begin position="449"/>
        <end position="476"/>
    </location>
</feature>
<comment type="subcellular location">
    <subcellularLocation>
        <location evidence="1">Membrane</location>
        <topology evidence="1">Multi-pass membrane protein</topology>
    </subcellularLocation>
</comment>
<name>A0A1Y2CCW8_9FUNG</name>
<evidence type="ECO:0000313" key="14">
    <source>
        <dbReference type="Proteomes" id="UP000193642"/>
    </source>
</evidence>
<gene>
    <name evidence="13" type="ORF">BCR33DRAFT_765803</name>
</gene>
<comment type="similarity">
    <text evidence="2">Belongs to the ABC transporter superfamily. ABCA family.</text>
</comment>
<evidence type="ECO:0000256" key="3">
    <source>
        <dbReference type="ARBA" id="ARBA00022448"/>
    </source>
</evidence>
<feature type="transmembrane region" description="Helical" evidence="11">
    <location>
        <begin position="1344"/>
        <end position="1366"/>
    </location>
</feature>
<feature type="transmembrane region" description="Helical" evidence="11">
    <location>
        <begin position="1455"/>
        <end position="1476"/>
    </location>
</feature>
<keyword evidence="7" id="KW-0067">ATP-binding</keyword>
<dbReference type="OrthoDB" id="8061355at2759"/>
<keyword evidence="4 11" id="KW-0812">Transmembrane</keyword>
<dbReference type="SMART" id="SM00382">
    <property type="entry name" value="AAA"/>
    <property type="match status" value="1"/>
</dbReference>
<protein>
    <recommendedName>
        <fullName evidence="12">ABC transporter domain-containing protein</fullName>
    </recommendedName>
</protein>
<feature type="transmembrane region" description="Helical" evidence="11">
    <location>
        <begin position="1482"/>
        <end position="1502"/>
    </location>
</feature>
<dbReference type="Gene3D" id="3.40.50.300">
    <property type="entry name" value="P-loop containing nucleotide triphosphate hydrolases"/>
    <property type="match status" value="2"/>
</dbReference>
<dbReference type="GO" id="GO:0140359">
    <property type="term" value="F:ABC-type transporter activity"/>
    <property type="evidence" value="ECO:0007669"/>
    <property type="project" value="InterPro"/>
</dbReference>
<evidence type="ECO:0000256" key="9">
    <source>
        <dbReference type="ARBA" id="ARBA00023136"/>
    </source>
</evidence>
<dbReference type="InterPro" id="IPR003593">
    <property type="entry name" value="AAA+_ATPase"/>
</dbReference>
<dbReference type="CDD" id="cd03263">
    <property type="entry name" value="ABC_subfamily_A"/>
    <property type="match status" value="1"/>
</dbReference>
<keyword evidence="6" id="KW-0547">Nucleotide-binding</keyword>
<dbReference type="InterPro" id="IPR013525">
    <property type="entry name" value="ABC2_TM"/>
</dbReference>
<evidence type="ECO:0000256" key="8">
    <source>
        <dbReference type="ARBA" id="ARBA00022989"/>
    </source>
</evidence>
<feature type="compositionally biased region" description="Polar residues" evidence="10">
    <location>
        <begin position="1030"/>
        <end position="1040"/>
    </location>
</feature>
<keyword evidence="5" id="KW-0677">Repeat</keyword>
<evidence type="ECO:0000256" key="6">
    <source>
        <dbReference type="ARBA" id="ARBA00022741"/>
    </source>
</evidence>
<dbReference type="InterPro" id="IPR003439">
    <property type="entry name" value="ABC_transporter-like_ATP-bd"/>
</dbReference>
<dbReference type="SUPFAM" id="SSF52540">
    <property type="entry name" value="P-loop containing nucleoside triphosphate hydrolases"/>
    <property type="match status" value="2"/>
</dbReference>
<evidence type="ECO:0000256" key="7">
    <source>
        <dbReference type="ARBA" id="ARBA00022840"/>
    </source>
</evidence>
<dbReference type="GO" id="GO:0005524">
    <property type="term" value="F:ATP binding"/>
    <property type="evidence" value="ECO:0007669"/>
    <property type="project" value="UniProtKB-KW"/>
</dbReference>
<feature type="transmembrane region" description="Helical" evidence="11">
    <location>
        <begin position="1509"/>
        <end position="1531"/>
    </location>
</feature>
<dbReference type="FunFam" id="3.40.50.300:FF:000335">
    <property type="entry name" value="ATP binding cassette subfamily A member 5"/>
    <property type="match status" value="1"/>
</dbReference>
<feature type="domain" description="ABC transporter" evidence="12">
    <location>
        <begin position="527"/>
        <end position="743"/>
    </location>
</feature>
<keyword evidence="8 11" id="KW-1133">Transmembrane helix</keyword>
<dbReference type="InterPro" id="IPR026082">
    <property type="entry name" value="ABCA"/>
</dbReference>
<evidence type="ECO:0000256" key="1">
    <source>
        <dbReference type="ARBA" id="ARBA00004141"/>
    </source>
</evidence>
<feature type="transmembrane region" description="Helical" evidence="11">
    <location>
        <begin position="1420"/>
        <end position="1443"/>
    </location>
</feature>
<accession>A0A1Y2CCW8</accession>
<dbReference type="PANTHER" id="PTHR19229">
    <property type="entry name" value="ATP-BINDING CASSETTE TRANSPORTER SUBFAMILY A ABCA"/>
    <property type="match status" value="1"/>
</dbReference>
<dbReference type="STRING" id="329046.A0A1Y2CCW8"/>
<dbReference type="Pfam" id="PF12698">
    <property type="entry name" value="ABC2_membrane_3"/>
    <property type="match status" value="1"/>
</dbReference>
<evidence type="ECO:0000313" key="13">
    <source>
        <dbReference type="EMBL" id="ORY44747.1"/>
    </source>
</evidence>
<evidence type="ECO:0000256" key="4">
    <source>
        <dbReference type="ARBA" id="ARBA00022692"/>
    </source>
</evidence>
<dbReference type="InterPro" id="IPR017871">
    <property type="entry name" value="ABC_transporter-like_CS"/>
</dbReference>
<evidence type="ECO:0000256" key="5">
    <source>
        <dbReference type="ARBA" id="ARBA00022737"/>
    </source>
</evidence>
<dbReference type="GO" id="GO:0016887">
    <property type="term" value="F:ATP hydrolysis activity"/>
    <property type="evidence" value="ECO:0007669"/>
    <property type="project" value="InterPro"/>
</dbReference>
<reference evidence="13 14" key="1">
    <citation type="submission" date="2016-07" db="EMBL/GenBank/DDBJ databases">
        <title>Pervasive Adenine N6-methylation of Active Genes in Fungi.</title>
        <authorList>
            <consortium name="DOE Joint Genome Institute"/>
            <person name="Mondo S.J."/>
            <person name="Dannebaum R.O."/>
            <person name="Kuo R.C."/>
            <person name="Labutti K."/>
            <person name="Haridas S."/>
            <person name="Kuo A."/>
            <person name="Salamov A."/>
            <person name="Ahrendt S.R."/>
            <person name="Lipzen A."/>
            <person name="Sullivan W."/>
            <person name="Andreopoulos W.B."/>
            <person name="Clum A."/>
            <person name="Lindquist E."/>
            <person name="Daum C."/>
            <person name="Ramamoorthy G.K."/>
            <person name="Gryganskyi A."/>
            <person name="Culley D."/>
            <person name="Magnuson J.K."/>
            <person name="James T.Y."/>
            <person name="O'Malley M.A."/>
            <person name="Stajich J.E."/>
            <person name="Spatafora J.W."/>
            <person name="Visel A."/>
            <person name="Grigoriev I.V."/>
        </authorList>
    </citation>
    <scope>NUCLEOTIDE SEQUENCE [LARGE SCALE GENOMIC DNA]</scope>
    <source>
        <strain evidence="13 14">JEL800</strain>
    </source>
</reference>
<feature type="transmembrane region" description="Helical" evidence="11">
    <location>
        <begin position="341"/>
        <end position="365"/>
    </location>
</feature>
<evidence type="ECO:0000256" key="2">
    <source>
        <dbReference type="ARBA" id="ARBA00008869"/>
    </source>
</evidence>
<keyword evidence="9 11" id="KW-0472">Membrane</keyword>
<evidence type="ECO:0000256" key="10">
    <source>
        <dbReference type="SAM" id="MobiDB-lite"/>
    </source>
</evidence>